<dbReference type="PANTHER" id="PTHR30483:SF6">
    <property type="entry name" value="PERIPLASMIC BINDING PROTEIN OF ABC TRANSPORTER FOR NATURAL AMINO ACIDS"/>
    <property type="match status" value="1"/>
</dbReference>
<keyword evidence="7" id="KW-1185">Reference proteome</keyword>
<evidence type="ECO:0000313" key="7">
    <source>
        <dbReference type="Proteomes" id="UP000245048"/>
    </source>
</evidence>
<evidence type="ECO:0000256" key="4">
    <source>
        <dbReference type="SAM" id="SignalP"/>
    </source>
</evidence>
<evidence type="ECO:0000313" key="6">
    <source>
        <dbReference type="EMBL" id="PWC29594.1"/>
    </source>
</evidence>
<gene>
    <name evidence="6" type="ORF">CR165_06530</name>
</gene>
<dbReference type="GO" id="GO:0006865">
    <property type="term" value="P:amino acid transport"/>
    <property type="evidence" value="ECO:0007669"/>
    <property type="project" value="UniProtKB-KW"/>
</dbReference>
<dbReference type="SUPFAM" id="SSF53822">
    <property type="entry name" value="Periplasmic binding protein-like I"/>
    <property type="match status" value="1"/>
</dbReference>
<keyword evidence="3" id="KW-0029">Amino-acid transport</keyword>
<organism evidence="6 7">
    <name type="scientific">Teichococcus aestuarii</name>
    <dbReference type="NCBI Taxonomy" id="568898"/>
    <lineage>
        <taxon>Bacteria</taxon>
        <taxon>Pseudomonadati</taxon>
        <taxon>Pseudomonadota</taxon>
        <taxon>Alphaproteobacteria</taxon>
        <taxon>Acetobacterales</taxon>
        <taxon>Roseomonadaceae</taxon>
        <taxon>Roseomonas</taxon>
    </lineage>
</organism>
<dbReference type="OrthoDB" id="7237299at2"/>
<name>A0A2U1V6U2_9PROT</name>
<protein>
    <submittedName>
        <fullName evidence="6">ABC transporter permease</fullName>
    </submittedName>
</protein>
<feature type="domain" description="Leucine-binding protein" evidence="5">
    <location>
        <begin position="34"/>
        <end position="376"/>
    </location>
</feature>
<dbReference type="InterPro" id="IPR051010">
    <property type="entry name" value="BCAA_transport"/>
</dbReference>
<evidence type="ECO:0000259" key="5">
    <source>
        <dbReference type="Pfam" id="PF13458"/>
    </source>
</evidence>
<dbReference type="Pfam" id="PF13458">
    <property type="entry name" value="Peripla_BP_6"/>
    <property type="match status" value="1"/>
</dbReference>
<reference evidence="7" key="1">
    <citation type="submission" date="2017-10" db="EMBL/GenBank/DDBJ databases">
        <authorList>
            <person name="Toshchakov S.V."/>
            <person name="Goeva M.A."/>
        </authorList>
    </citation>
    <scope>NUCLEOTIDE SEQUENCE [LARGE SCALE GENOMIC DNA]</scope>
    <source>
        <strain evidence="7">JR1/69-1-13</strain>
    </source>
</reference>
<dbReference type="InterPro" id="IPR006311">
    <property type="entry name" value="TAT_signal"/>
</dbReference>
<evidence type="ECO:0000256" key="3">
    <source>
        <dbReference type="ARBA" id="ARBA00022970"/>
    </source>
</evidence>
<dbReference type="InterPro" id="IPR028082">
    <property type="entry name" value="Peripla_BP_I"/>
</dbReference>
<dbReference type="CDD" id="cd06327">
    <property type="entry name" value="PBP1_SBP-like"/>
    <property type="match status" value="1"/>
</dbReference>
<dbReference type="AlphaFoldDB" id="A0A2U1V6U2"/>
<sequence>MRMFTRRGLMAASATLPALSALPARPRAQGAAPTLRIGVLADFSGPYRDTSGPTSVVCARQAVADLGLDTRGIKVEILQADHQNKADVGLGIARRWFDQDGVDAITEVNNSAVALAVANLAQEKDKVVLASGPASAVLTGERCTSNLVHWTYDTWMCANVVGKASVRAGNDSFFFLTADYSFGHQLERDTTAAVQGAGGKVLGGVRFPFPGTADFSSFLVQAQSSRAKVVAMATAGADTVNCMKQAQEFGLTRRQKMLALIAFICDIHAMGLPAAQGLLLNETFYWDLNDRTRAFLGRVRDKTPTNWPNQEHAGTYSAVLHYLKAVADLGPAAARASGRAVVERMKAMPTDDDCFGPGTLRADGRKIHPAHLFEVKRPEESRGPWDYYKLVGTVPAAEAFRPMGEGNCPLVRS</sequence>
<evidence type="ECO:0000256" key="1">
    <source>
        <dbReference type="ARBA" id="ARBA00010062"/>
    </source>
</evidence>
<feature type="chain" id="PRO_5015713602" evidence="4">
    <location>
        <begin position="21"/>
        <end position="413"/>
    </location>
</feature>
<keyword evidence="2 4" id="KW-0732">Signal</keyword>
<dbReference type="InterPro" id="IPR028081">
    <property type="entry name" value="Leu-bd"/>
</dbReference>
<comment type="caution">
    <text evidence="6">The sequence shown here is derived from an EMBL/GenBank/DDBJ whole genome shotgun (WGS) entry which is preliminary data.</text>
</comment>
<accession>A0A2U1V6U2</accession>
<keyword evidence="3" id="KW-0813">Transport</keyword>
<feature type="signal peptide" evidence="4">
    <location>
        <begin position="1"/>
        <end position="20"/>
    </location>
</feature>
<proteinExistence type="inferred from homology"/>
<dbReference type="PROSITE" id="PS51318">
    <property type="entry name" value="TAT"/>
    <property type="match status" value="1"/>
</dbReference>
<dbReference type="EMBL" id="PDOA01000003">
    <property type="protein sequence ID" value="PWC29594.1"/>
    <property type="molecule type" value="Genomic_DNA"/>
</dbReference>
<dbReference type="Gene3D" id="3.40.50.2300">
    <property type="match status" value="2"/>
</dbReference>
<evidence type="ECO:0000256" key="2">
    <source>
        <dbReference type="ARBA" id="ARBA00022729"/>
    </source>
</evidence>
<dbReference type="Proteomes" id="UP000245048">
    <property type="component" value="Unassembled WGS sequence"/>
</dbReference>
<comment type="similarity">
    <text evidence="1">Belongs to the leucine-binding protein family.</text>
</comment>
<dbReference type="PANTHER" id="PTHR30483">
    <property type="entry name" value="LEUCINE-SPECIFIC-BINDING PROTEIN"/>
    <property type="match status" value="1"/>
</dbReference>